<reference evidence="3" key="1">
    <citation type="submission" date="2011-05" db="EMBL/GenBank/DDBJ databases">
        <authorList>
            <person name="Richards S.R."/>
            <person name="Qu J."/>
            <person name="Jiang H."/>
            <person name="Jhangiani S.N."/>
            <person name="Agravi P."/>
            <person name="Goodspeed R."/>
            <person name="Gross S."/>
            <person name="Mandapat C."/>
            <person name="Jackson L."/>
            <person name="Mathew T."/>
            <person name="Pu L."/>
            <person name="Thornton R."/>
            <person name="Saada N."/>
            <person name="Wilczek-Boney K.B."/>
            <person name="Lee S."/>
            <person name="Kovar C."/>
            <person name="Wu Y."/>
            <person name="Scherer S.E."/>
            <person name="Worley K.C."/>
            <person name="Muzny D.M."/>
            <person name="Gibbs R."/>
        </authorList>
    </citation>
    <scope>NUCLEOTIDE SEQUENCE</scope>
    <source>
        <strain evidence="3">Brora</strain>
    </source>
</reference>
<keyword evidence="3" id="KW-1185">Reference proteome</keyword>
<keyword evidence="1" id="KW-0472">Membrane</keyword>
<protein>
    <submittedName>
        <fullName evidence="2">Uncharacterized protein</fullName>
    </submittedName>
</protein>
<dbReference type="HOGENOM" id="CLU_2076077_0_0_1"/>
<dbReference type="EnsemblMetazoa" id="SMAR010408-RA">
    <property type="protein sequence ID" value="SMAR010408-PA"/>
    <property type="gene ID" value="SMAR010408"/>
</dbReference>
<proteinExistence type="predicted"/>
<keyword evidence="1" id="KW-0812">Transmembrane</keyword>
<reference evidence="2" key="2">
    <citation type="submission" date="2015-02" db="UniProtKB">
        <authorList>
            <consortium name="EnsemblMetazoa"/>
        </authorList>
    </citation>
    <scope>IDENTIFICATION</scope>
</reference>
<evidence type="ECO:0000313" key="3">
    <source>
        <dbReference type="Proteomes" id="UP000014500"/>
    </source>
</evidence>
<dbReference type="EMBL" id="JH431976">
    <property type="status" value="NOT_ANNOTATED_CDS"/>
    <property type="molecule type" value="Genomic_DNA"/>
</dbReference>
<organism evidence="2 3">
    <name type="scientific">Strigamia maritima</name>
    <name type="common">European centipede</name>
    <name type="synonym">Geophilus maritimus</name>
    <dbReference type="NCBI Taxonomy" id="126957"/>
    <lineage>
        <taxon>Eukaryota</taxon>
        <taxon>Metazoa</taxon>
        <taxon>Ecdysozoa</taxon>
        <taxon>Arthropoda</taxon>
        <taxon>Myriapoda</taxon>
        <taxon>Chilopoda</taxon>
        <taxon>Pleurostigmophora</taxon>
        <taxon>Geophilomorpha</taxon>
        <taxon>Linotaeniidae</taxon>
        <taxon>Strigamia</taxon>
    </lineage>
</organism>
<keyword evidence="1" id="KW-1133">Transmembrane helix</keyword>
<dbReference type="Proteomes" id="UP000014500">
    <property type="component" value="Unassembled WGS sequence"/>
</dbReference>
<dbReference type="AlphaFoldDB" id="T1J9L1"/>
<accession>T1J9L1</accession>
<evidence type="ECO:0000256" key="1">
    <source>
        <dbReference type="SAM" id="Phobius"/>
    </source>
</evidence>
<name>T1J9L1_STRMM</name>
<sequence length="118" mass="13921">MLCLKPKLKYIRLIKISIFCRFKFKWSKPDDPLSTPPPPFNLTLFQRFVVYSSAAGLFTVFGAWIHSAQMIASFMSVVRDPNDPLKKSIFFKRYRDPETVKRLNKKGKGHEKKRRRKL</sequence>
<evidence type="ECO:0000313" key="2">
    <source>
        <dbReference type="EnsemblMetazoa" id="SMAR010408-PA"/>
    </source>
</evidence>
<feature type="transmembrane region" description="Helical" evidence="1">
    <location>
        <begin position="44"/>
        <end position="65"/>
    </location>
</feature>